<dbReference type="Gene3D" id="3.40.630.30">
    <property type="match status" value="1"/>
</dbReference>
<dbReference type="Proteomes" id="UP001175261">
    <property type="component" value="Unassembled WGS sequence"/>
</dbReference>
<dbReference type="AlphaFoldDB" id="A0AA39L5M0"/>
<comment type="caution">
    <text evidence="2">The sequence shown here is derived from an EMBL/GenBank/DDBJ whole genome shotgun (WGS) entry which is preliminary data.</text>
</comment>
<dbReference type="Pfam" id="PF00583">
    <property type="entry name" value="Acetyltransf_1"/>
    <property type="match status" value="1"/>
</dbReference>
<dbReference type="PANTHER" id="PTHR42791">
    <property type="entry name" value="GNAT FAMILY ACETYLTRANSFERASE"/>
    <property type="match status" value="1"/>
</dbReference>
<dbReference type="InterPro" id="IPR016181">
    <property type="entry name" value="Acyl_CoA_acyltransferase"/>
</dbReference>
<protein>
    <recommendedName>
        <fullName evidence="1">N-acetyltransferase domain-containing protein</fullName>
    </recommendedName>
</protein>
<sequence length="271" mass="29738">MRRLTHCGSQRCPKRFADRDARAISINHLHRHAATCWRAASGGGGKEGKSLFRRPASRASPAAAMPPFSVFPATEADAASSIAVENAAFSGGALDGILFPGPFPDEDSGETRPAQLAREVREDPSMRFMKVVDTESGEPIAFARWLVNDANWEPKERAFGPGANQEACEILFGQMAKAHKERWIGKPHVYLKLLVTEPKRQGHGAGSLLLQALAEEVDSLGLPAYLEATQVGKPLYEKFGFREVGMLVGNFEKWGGPREHENYLMIREAKV</sequence>
<accession>A0AA39L5M0</accession>
<evidence type="ECO:0000313" key="2">
    <source>
        <dbReference type="EMBL" id="KAK0384754.1"/>
    </source>
</evidence>
<organism evidence="2 3">
    <name type="scientific">Sarocladium strictum</name>
    <name type="common">Black bundle disease fungus</name>
    <name type="synonym">Acremonium strictum</name>
    <dbReference type="NCBI Taxonomy" id="5046"/>
    <lineage>
        <taxon>Eukaryota</taxon>
        <taxon>Fungi</taxon>
        <taxon>Dikarya</taxon>
        <taxon>Ascomycota</taxon>
        <taxon>Pezizomycotina</taxon>
        <taxon>Sordariomycetes</taxon>
        <taxon>Hypocreomycetidae</taxon>
        <taxon>Hypocreales</taxon>
        <taxon>Sarocladiaceae</taxon>
        <taxon>Sarocladium</taxon>
    </lineage>
</organism>
<dbReference type="PROSITE" id="PS51186">
    <property type="entry name" value="GNAT"/>
    <property type="match status" value="1"/>
</dbReference>
<dbReference type="InterPro" id="IPR052523">
    <property type="entry name" value="Trichothecene_AcTrans"/>
</dbReference>
<dbReference type="GO" id="GO:0016747">
    <property type="term" value="F:acyltransferase activity, transferring groups other than amino-acyl groups"/>
    <property type="evidence" value="ECO:0007669"/>
    <property type="project" value="InterPro"/>
</dbReference>
<name>A0AA39L5M0_SARSR</name>
<keyword evidence="3" id="KW-1185">Reference proteome</keyword>
<feature type="domain" description="N-acetyltransferase" evidence="1">
    <location>
        <begin position="68"/>
        <end position="270"/>
    </location>
</feature>
<reference evidence="2" key="1">
    <citation type="submission" date="2022-10" db="EMBL/GenBank/DDBJ databases">
        <title>Determination and structural analysis of whole genome sequence of Sarocladium strictum F4-1.</title>
        <authorList>
            <person name="Hu L."/>
            <person name="Jiang Y."/>
        </authorList>
    </citation>
    <scope>NUCLEOTIDE SEQUENCE</scope>
    <source>
        <strain evidence="2">F4-1</strain>
    </source>
</reference>
<proteinExistence type="predicted"/>
<evidence type="ECO:0000259" key="1">
    <source>
        <dbReference type="PROSITE" id="PS51186"/>
    </source>
</evidence>
<dbReference type="EMBL" id="JAPDFR010000007">
    <property type="protein sequence ID" value="KAK0384754.1"/>
    <property type="molecule type" value="Genomic_DNA"/>
</dbReference>
<dbReference type="CDD" id="cd04301">
    <property type="entry name" value="NAT_SF"/>
    <property type="match status" value="1"/>
</dbReference>
<dbReference type="SUPFAM" id="SSF55729">
    <property type="entry name" value="Acyl-CoA N-acyltransferases (Nat)"/>
    <property type="match status" value="1"/>
</dbReference>
<dbReference type="PANTHER" id="PTHR42791:SF14">
    <property type="entry name" value="N-ACETYLTRANSFERASE DOMAIN-CONTAINING PROTEIN"/>
    <property type="match status" value="1"/>
</dbReference>
<gene>
    <name evidence="2" type="ORF">NLU13_7232</name>
</gene>
<evidence type="ECO:0000313" key="3">
    <source>
        <dbReference type="Proteomes" id="UP001175261"/>
    </source>
</evidence>
<dbReference type="InterPro" id="IPR000182">
    <property type="entry name" value="GNAT_dom"/>
</dbReference>